<comment type="caution">
    <text evidence="1">The sequence shown here is derived from an EMBL/GenBank/DDBJ whole genome shotgun (WGS) entry which is preliminary data.</text>
</comment>
<accession>A0A7W6DT24</accession>
<evidence type="ECO:0000313" key="2">
    <source>
        <dbReference type="Proteomes" id="UP000541426"/>
    </source>
</evidence>
<dbReference type="AlphaFoldDB" id="A0A7W6DT24"/>
<protein>
    <submittedName>
        <fullName evidence="1">Uncharacterized protein</fullName>
    </submittedName>
</protein>
<gene>
    <name evidence="1" type="ORF">GGQ68_002543</name>
</gene>
<dbReference type="Proteomes" id="UP000541426">
    <property type="component" value="Unassembled WGS sequence"/>
</dbReference>
<proteinExistence type="predicted"/>
<keyword evidence="2" id="KW-1185">Reference proteome</keyword>
<dbReference type="EMBL" id="JACIEJ010000005">
    <property type="protein sequence ID" value="MBB3986205.1"/>
    <property type="molecule type" value="Genomic_DNA"/>
</dbReference>
<reference evidence="1 2" key="1">
    <citation type="submission" date="2020-08" db="EMBL/GenBank/DDBJ databases">
        <title>Genomic Encyclopedia of Type Strains, Phase IV (KMG-IV): sequencing the most valuable type-strain genomes for metagenomic binning, comparative biology and taxonomic classification.</title>
        <authorList>
            <person name="Goeker M."/>
        </authorList>
    </citation>
    <scope>NUCLEOTIDE SEQUENCE [LARGE SCALE GENOMIC DNA]</scope>
    <source>
        <strain evidence="1 2">DSM 102235</strain>
    </source>
</reference>
<sequence>MTKAALIIAGAILISAGVQVYYSQHMMCIREGIAPRACVLNFGPR</sequence>
<organism evidence="1 2">
    <name type="scientific">Sagittula marina</name>
    <dbReference type="NCBI Taxonomy" id="943940"/>
    <lineage>
        <taxon>Bacteria</taxon>
        <taxon>Pseudomonadati</taxon>
        <taxon>Pseudomonadota</taxon>
        <taxon>Alphaproteobacteria</taxon>
        <taxon>Rhodobacterales</taxon>
        <taxon>Roseobacteraceae</taxon>
        <taxon>Sagittula</taxon>
    </lineage>
</organism>
<evidence type="ECO:0000313" key="1">
    <source>
        <dbReference type="EMBL" id="MBB3986205.1"/>
    </source>
</evidence>
<name>A0A7W6DT24_9RHOB</name>